<dbReference type="AlphaFoldDB" id="A0A7J5JS61"/>
<evidence type="ECO:0000313" key="3">
    <source>
        <dbReference type="EMBL" id="KAB4454266.1"/>
    </source>
</evidence>
<reference evidence="3 4" key="1">
    <citation type="journal article" date="2019" name="Nat. Med.">
        <title>A library of human gut bacterial isolates paired with longitudinal multiomics data enables mechanistic microbiome research.</title>
        <authorList>
            <person name="Poyet M."/>
            <person name="Groussin M."/>
            <person name="Gibbons S.M."/>
            <person name="Avila-Pacheco J."/>
            <person name="Jiang X."/>
            <person name="Kearney S.M."/>
            <person name="Perrotta A.R."/>
            <person name="Berdy B."/>
            <person name="Zhao S."/>
            <person name="Lieberman T.D."/>
            <person name="Swanson P.K."/>
            <person name="Smith M."/>
            <person name="Roesemann S."/>
            <person name="Alexander J.E."/>
            <person name="Rich S.A."/>
            <person name="Livny J."/>
            <person name="Vlamakis H."/>
            <person name="Clish C."/>
            <person name="Bullock K."/>
            <person name="Deik A."/>
            <person name="Scott J."/>
            <person name="Pierce K.A."/>
            <person name="Xavier R.J."/>
            <person name="Alm E.J."/>
        </authorList>
    </citation>
    <scope>NUCLEOTIDE SEQUENCE [LARGE SCALE GENOMIC DNA]</scope>
    <source>
        <strain evidence="3 4">BIOML-A165</strain>
    </source>
</reference>
<protein>
    <recommendedName>
        <fullName evidence="2">DUF5722 domain-containing protein</fullName>
    </recommendedName>
</protein>
<keyword evidence="1" id="KW-0472">Membrane</keyword>
<sequence>MVLIDRQSVYSKSVPLNVIVVVCVLIFVLIFLVSCHESEGEREEVEKSPYTEEDIRHDERIKSYLLETYLCTINRVSVTANSVKISGKYVGEGIFHLYEIPPYVDISETKDTSYRIELENSSFVIELDRFVKRGGIRYDRILSKWAIFKEEDGVDRLVSHARYVDEIPALQYLEPIKLTNKKGIGGIIPNQYITDFSLLNISSATINICITHFMFLNPRTGTIAHEYGGRTYYMDENYLKNTLDKVLLEATKKHNISVAAIILIDPASRSADPALGALLEHPDYDGGVYTMPNMTNLESVNCYAAALDFLAKRYSTTNNHYGRISHWIMHNEVDGARQWTDMGVKPVTVFTDTYVKSMRMCYNIVRQYNMYAEVFASFSHSWTDMANPGWYTSKEIIDLINAYSKVEGDYQWAMAYHSYPQDLTNPCTWIDSMTYDMETKFITFKNLEVLNRWALAKDNKYKGTIKRSVWLSEAGVNSRSYSEKDLQDQAVGFAYAWKKINALEGIDGIQWHNWFDNKGDGACLGLRKYLDESYKGEAKPVWEVYQKAGTDEEDEYFEQFLPLIGIPDWNIIENF</sequence>
<feature type="domain" description="DUF5722" evidence="2">
    <location>
        <begin position="179"/>
        <end position="570"/>
    </location>
</feature>
<dbReference type="Pfam" id="PF18989">
    <property type="entry name" value="DUF5722"/>
    <property type="match status" value="1"/>
</dbReference>
<evidence type="ECO:0000256" key="1">
    <source>
        <dbReference type="SAM" id="Phobius"/>
    </source>
</evidence>
<feature type="transmembrane region" description="Helical" evidence="1">
    <location>
        <begin position="14"/>
        <end position="33"/>
    </location>
</feature>
<organism evidence="3 4">
    <name type="scientific">Bacteroides thetaiotaomicron</name>
    <dbReference type="NCBI Taxonomy" id="818"/>
    <lineage>
        <taxon>Bacteria</taxon>
        <taxon>Pseudomonadati</taxon>
        <taxon>Bacteroidota</taxon>
        <taxon>Bacteroidia</taxon>
        <taxon>Bacteroidales</taxon>
        <taxon>Bacteroidaceae</taxon>
        <taxon>Bacteroides</taxon>
    </lineage>
</organism>
<keyword evidence="1" id="KW-1133">Transmembrane helix</keyword>
<dbReference type="PROSITE" id="PS51257">
    <property type="entry name" value="PROKAR_LIPOPROTEIN"/>
    <property type="match status" value="1"/>
</dbReference>
<evidence type="ECO:0000313" key="4">
    <source>
        <dbReference type="Proteomes" id="UP000460317"/>
    </source>
</evidence>
<dbReference type="RefSeq" id="WP_016269317.1">
    <property type="nucleotide sequence ID" value="NZ_RCXW01000004.1"/>
</dbReference>
<dbReference type="SUPFAM" id="SSF51445">
    <property type="entry name" value="(Trans)glycosidases"/>
    <property type="match status" value="1"/>
</dbReference>
<dbReference type="Proteomes" id="UP000460317">
    <property type="component" value="Unassembled WGS sequence"/>
</dbReference>
<comment type="caution">
    <text evidence="3">The sequence shown here is derived from an EMBL/GenBank/DDBJ whole genome shotgun (WGS) entry which is preliminary data.</text>
</comment>
<name>A0A7J5JS61_BACT4</name>
<keyword evidence="1" id="KW-0812">Transmembrane</keyword>
<proteinExistence type="predicted"/>
<dbReference type="EMBL" id="WCSB01000003">
    <property type="protein sequence ID" value="KAB4454266.1"/>
    <property type="molecule type" value="Genomic_DNA"/>
</dbReference>
<dbReference type="InterPro" id="IPR017853">
    <property type="entry name" value="GH"/>
</dbReference>
<accession>A0A7J5JS61</accession>
<dbReference type="InterPro" id="IPR043780">
    <property type="entry name" value="DUF5722"/>
</dbReference>
<gene>
    <name evidence="3" type="ORF">GAN93_05290</name>
</gene>
<evidence type="ECO:0000259" key="2">
    <source>
        <dbReference type="Pfam" id="PF18989"/>
    </source>
</evidence>